<reference evidence="2" key="1">
    <citation type="journal article" date="2024" name="Proc. Natl. Acad. Sci. U.S.A.">
        <title>Extraordinary preservation of gene collinearity over three hundred million years revealed in homosporous lycophytes.</title>
        <authorList>
            <person name="Li C."/>
            <person name="Wickell D."/>
            <person name="Kuo L.Y."/>
            <person name="Chen X."/>
            <person name="Nie B."/>
            <person name="Liao X."/>
            <person name="Peng D."/>
            <person name="Ji J."/>
            <person name="Jenkins J."/>
            <person name="Williams M."/>
            <person name="Shu S."/>
            <person name="Plott C."/>
            <person name="Barry K."/>
            <person name="Rajasekar S."/>
            <person name="Grimwood J."/>
            <person name="Han X."/>
            <person name="Sun S."/>
            <person name="Hou Z."/>
            <person name="He W."/>
            <person name="Dai G."/>
            <person name="Sun C."/>
            <person name="Schmutz J."/>
            <person name="Leebens-Mack J.H."/>
            <person name="Li F.W."/>
            <person name="Wang L."/>
        </authorList>
    </citation>
    <scope>NUCLEOTIDE SEQUENCE [LARGE SCALE GENOMIC DNA]</scope>
    <source>
        <strain evidence="2">cv. PW_Plant_1</strain>
    </source>
</reference>
<evidence type="ECO:0000313" key="2">
    <source>
        <dbReference type="Proteomes" id="UP001162992"/>
    </source>
</evidence>
<proteinExistence type="predicted"/>
<dbReference type="Proteomes" id="UP001162992">
    <property type="component" value="Chromosome 2"/>
</dbReference>
<sequence>MSTVPMFSCEGVIKAAVQSSGLIPGLLDDVVLYEILPRLPWYIRPLLTALSKDWKSALQQPSLYSAQTHRLQQLHGLLLTHTALSPPLQPTDTESISPSSHFPLPTQLSSPKPVNDEIYPQEEPFNFKLGRTISMLDPNSNTWKELPPIPGRSFILYEQSGVASLAGKVFVIGGFDPATSRVSSEVYMLDLGSGFWQWKKLPALHCPRYAPKCTAAEGKVYVLAGYSSLDDSALSYVTSPEVYHIEEDRWSLLPRLPSEAEFSCRGVTPLFNQVFAYGRTFEDDNWDENPTKSARIYNSTTESWKALDFEYSSCCTVVGGYFHDFRAGILHRYNASTQSWTPLSGRLIVKGLNPGYAYFAKELLSVADKPELYALLHPGDGDAPSLWRGDLRHFGKVTWHEIICGLPICYDGSQIVYLN</sequence>
<evidence type="ECO:0000313" key="1">
    <source>
        <dbReference type="EMBL" id="KAJ7565393.1"/>
    </source>
</evidence>
<protein>
    <submittedName>
        <fullName evidence="1">Uncharacterized protein</fullName>
    </submittedName>
</protein>
<gene>
    <name evidence="1" type="ORF">O6H91_02G058700</name>
</gene>
<dbReference type="EMBL" id="CM055093">
    <property type="protein sequence ID" value="KAJ7565393.1"/>
    <property type="molecule type" value="Genomic_DNA"/>
</dbReference>
<comment type="caution">
    <text evidence="1">The sequence shown here is derived from an EMBL/GenBank/DDBJ whole genome shotgun (WGS) entry which is preliminary data.</text>
</comment>
<organism evidence="1 2">
    <name type="scientific">Diphasiastrum complanatum</name>
    <name type="common">Issler's clubmoss</name>
    <name type="synonym">Lycopodium complanatum</name>
    <dbReference type="NCBI Taxonomy" id="34168"/>
    <lineage>
        <taxon>Eukaryota</taxon>
        <taxon>Viridiplantae</taxon>
        <taxon>Streptophyta</taxon>
        <taxon>Embryophyta</taxon>
        <taxon>Tracheophyta</taxon>
        <taxon>Lycopodiopsida</taxon>
        <taxon>Lycopodiales</taxon>
        <taxon>Lycopodiaceae</taxon>
        <taxon>Lycopodioideae</taxon>
        <taxon>Diphasiastrum</taxon>
    </lineage>
</organism>
<accession>A0ACC2EFS7</accession>
<keyword evidence="2" id="KW-1185">Reference proteome</keyword>
<name>A0ACC2EFS7_DIPCM</name>